<dbReference type="Proteomes" id="UP000257200">
    <property type="component" value="Unplaced"/>
</dbReference>
<dbReference type="InterPro" id="IPR050150">
    <property type="entry name" value="IgV_Light_Chain"/>
</dbReference>
<organism evidence="3 4">
    <name type="scientific">Acanthochromis polyacanthus</name>
    <name type="common">spiny chromis</name>
    <dbReference type="NCBI Taxonomy" id="80966"/>
    <lineage>
        <taxon>Eukaryota</taxon>
        <taxon>Metazoa</taxon>
        <taxon>Chordata</taxon>
        <taxon>Craniata</taxon>
        <taxon>Vertebrata</taxon>
        <taxon>Euteleostomi</taxon>
        <taxon>Actinopterygii</taxon>
        <taxon>Neopterygii</taxon>
        <taxon>Teleostei</taxon>
        <taxon>Neoteleostei</taxon>
        <taxon>Acanthomorphata</taxon>
        <taxon>Ovalentaria</taxon>
        <taxon>Pomacentridae</taxon>
        <taxon>Acanthochromis</taxon>
    </lineage>
</organism>
<dbReference type="SMART" id="SM00409">
    <property type="entry name" value="IG"/>
    <property type="match status" value="1"/>
</dbReference>
<dbReference type="InterPro" id="IPR013783">
    <property type="entry name" value="Ig-like_fold"/>
</dbReference>
<dbReference type="InterPro" id="IPR013106">
    <property type="entry name" value="Ig_V-set"/>
</dbReference>
<reference evidence="3" key="1">
    <citation type="submission" date="2025-08" db="UniProtKB">
        <authorList>
            <consortium name="Ensembl"/>
        </authorList>
    </citation>
    <scope>IDENTIFICATION</scope>
</reference>
<proteinExistence type="predicted"/>
<reference evidence="3" key="2">
    <citation type="submission" date="2025-09" db="UniProtKB">
        <authorList>
            <consortium name="Ensembl"/>
        </authorList>
    </citation>
    <scope>IDENTIFICATION</scope>
</reference>
<dbReference type="Gene3D" id="2.60.40.10">
    <property type="entry name" value="Immunoglobulins"/>
    <property type="match status" value="1"/>
</dbReference>
<dbReference type="Ensembl" id="ENSAPOT00000027893.1">
    <property type="protein sequence ID" value="ENSAPOP00000033225.1"/>
    <property type="gene ID" value="ENSAPOG00000021675.1"/>
</dbReference>
<name>A0A3Q1I0E0_9TELE</name>
<feature type="signal peptide" evidence="1">
    <location>
        <begin position="1"/>
        <end position="23"/>
    </location>
</feature>
<evidence type="ECO:0000256" key="1">
    <source>
        <dbReference type="SAM" id="SignalP"/>
    </source>
</evidence>
<evidence type="ECO:0000313" key="3">
    <source>
        <dbReference type="Ensembl" id="ENSAPOP00000033225.1"/>
    </source>
</evidence>
<dbReference type="STRING" id="80966.ENSAPOP00000033225"/>
<dbReference type="AlphaFoldDB" id="A0A3Q1I0E0"/>
<keyword evidence="4" id="KW-1185">Reference proteome</keyword>
<evidence type="ECO:0000259" key="2">
    <source>
        <dbReference type="PROSITE" id="PS50835"/>
    </source>
</evidence>
<dbReference type="Pfam" id="PF07686">
    <property type="entry name" value="V-set"/>
    <property type="match status" value="1"/>
</dbReference>
<keyword evidence="1" id="KW-0732">Signal</keyword>
<dbReference type="InParanoid" id="A0A3Q1I0E0"/>
<dbReference type="SMART" id="SM00406">
    <property type="entry name" value="IGv"/>
    <property type="match status" value="1"/>
</dbReference>
<dbReference type="PROSITE" id="PS50835">
    <property type="entry name" value="IG_LIKE"/>
    <property type="match status" value="1"/>
</dbReference>
<protein>
    <recommendedName>
        <fullName evidence="2">Ig-like domain-containing protein</fullName>
    </recommendedName>
</protein>
<feature type="chain" id="PRO_5018652156" description="Ig-like domain-containing protein" evidence="1">
    <location>
        <begin position="24"/>
        <end position="129"/>
    </location>
</feature>
<dbReference type="PANTHER" id="PTHR23267">
    <property type="entry name" value="IMMUNOGLOBULIN LIGHT CHAIN"/>
    <property type="match status" value="1"/>
</dbReference>
<dbReference type="InterPro" id="IPR003599">
    <property type="entry name" value="Ig_sub"/>
</dbReference>
<feature type="domain" description="Ig-like" evidence="2">
    <location>
        <begin position="24"/>
        <end position="129"/>
    </location>
</feature>
<accession>A0A3Q1I0E0</accession>
<dbReference type="SUPFAM" id="SSF48726">
    <property type="entry name" value="Immunoglobulin"/>
    <property type="match status" value="1"/>
</dbReference>
<evidence type="ECO:0000313" key="4">
    <source>
        <dbReference type="Proteomes" id="UP000257200"/>
    </source>
</evidence>
<dbReference type="InterPro" id="IPR036179">
    <property type="entry name" value="Ig-like_dom_sf"/>
</dbReference>
<dbReference type="GeneTree" id="ENSGT01080000257344"/>
<sequence>MHNISDLFLHLLASHMLFLTTSANNFMTQTDKSKSVSLGGTVTISATGSSDIVYICNNVNLCVFWYQQKSGEAPKLLIRHLNVRHSGTPARFSGSGRSTDFYLTITGVQTEDAAVYYCVSDHSGVGFTQ</sequence>
<dbReference type="InterPro" id="IPR007110">
    <property type="entry name" value="Ig-like_dom"/>
</dbReference>